<comment type="similarity">
    <text evidence="2 7">Belongs to the acyl-CoA dehydrogenase family.</text>
</comment>
<dbReference type="InterPro" id="IPR013786">
    <property type="entry name" value="AcylCoA_DH/ox_N"/>
</dbReference>
<evidence type="ECO:0000256" key="5">
    <source>
        <dbReference type="ARBA" id="ARBA00022827"/>
    </source>
</evidence>
<evidence type="ECO:0000313" key="12">
    <source>
        <dbReference type="Proteomes" id="UP000251558"/>
    </source>
</evidence>
<accession>A0A330HUF0</accession>
<dbReference type="OrthoDB" id="9775090at2"/>
<evidence type="ECO:0000259" key="10">
    <source>
        <dbReference type="Pfam" id="PF02771"/>
    </source>
</evidence>
<keyword evidence="4 7" id="KW-0285">Flavoprotein</keyword>
<dbReference type="Gene3D" id="2.40.110.10">
    <property type="entry name" value="Butyryl-CoA Dehydrogenase, subunit A, domain 2"/>
    <property type="match status" value="1"/>
</dbReference>
<dbReference type="Pfam" id="PF02770">
    <property type="entry name" value="Acyl-CoA_dh_M"/>
    <property type="match status" value="1"/>
</dbReference>
<reference evidence="12" key="1">
    <citation type="submission" date="2018-06" db="EMBL/GenBank/DDBJ databases">
        <authorList>
            <person name="Helene L.C."/>
            <person name="Dall'Agnol R."/>
            <person name="Delamuta J.R."/>
            <person name="Hungria M."/>
        </authorList>
    </citation>
    <scope>NUCLEOTIDE SEQUENCE [LARGE SCALE GENOMIC DNA]</scope>
    <source>
        <strain evidence="12">AC99b</strain>
    </source>
</reference>
<dbReference type="Pfam" id="PF02771">
    <property type="entry name" value="Acyl-CoA_dh_N"/>
    <property type="match status" value="1"/>
</dbReference>
<dbReference type="Gene3D" id="1.20.140.10">
    <property type="entry name" value="Butyryl-CoA Dehydrogenase, subunit A, domain 3"/>
    <property type="match status" value="1"/>
</dbReference>
<dbReference type="RefSeq" id="WP_112096485.1">
    <property type="nucleotide sequence ID" value="NZ_QMBP01000002.1"/>
</dbReference>
<dbReference type="InterPro" id="IPR036250">
    <property type="entry name" value="AcylCo_DH-like_C"/>
</dbReference>
<reference evidence="11 12" key="2">
    <citation type="submission" date="2018-07" db="EMBL/GenBank/DDBJ databases">
        <title>Diversity of Mesorhizobium strains in Brazil.</title>
        <authorList>
            <person name="Helene L.C.F."/>
            <person name="Dall'Agnol R."/>
            <person name="Delamuta J.R.M."/>
            <person name="Hungria M."/>
        </authorList>
    </citation>
    <scope>NUCLEOTIDE SEQUENCE [LARGE SCALE GENOMIC DNA]</scope>
    <source>
        <strain evidence="11 12">AC99b</strain>
    </source>
</reference>
<dbReference type="GO" id="GO:0005737">
    <property type="term" value="C:cytoplasm"/>
    <property type="evidence" value="ECO:0007669"/>
    <property type="project" value="TreeGrafter"/>
</dbReference>
<dbReference type="EMBL" id="QMBP01000002">
    <property type="protein sequence ID" value="RAZ92015.1"/>
    <property type="molecule type" value="Genomic_DNA"/>
</dbReference>
<dbReference type="FunFam" id="2.40.110.10:FF:000002">
    <property type="entry name" value="Acyl-CoA dehydrogenase fadE12"/>
    <property type="match status" value="1"/>
</dbReference>
<comment type="cofactor">
    <cofactor evidence="1 7">
        <name>FAD</name>
        <dbReference type="ChEBI" id="CHEBI:57692"/>
    </cofactor>
</comment>
<dbReference type="SUPFAM" id="SSF56645">
    <property type="entry name" value="Acyl-CoA dehydrogenase NM domain-like"/>
    <property type="match status" value="1"/>
</dbReference>
<dbReference type="Gene3D" id="1.10.540.10">
    <property type="entry name" value="Acyl-CoA dehydrogenase/oxidase, N-terminal domain"/>
    <property type="match status" value="1"/>
</dbReference>
<dbReference type="PANTHER" id="PTHR48083">
    <property type="entry name" value="MEDIUM-CHAIN SPECIFIC ACYL-COA DEHYDROGENASE, MITOCHONDRIAL-RELATED"/>
    <property type="match status" value="1"/>
</dbReference>
<evidence type="ECO:0000259" key="8">
    <source>
        <dbReference type="Pfam" id="PF00441"/>
    </source>
</evidence>
<evidence type="ECO:0000259" key="9">
    <source>
        <dbReference type="Pfam" id="PF02770"/>
    </source>
</evidence>
<evidence type="ECO:0000256" key="1">
    <source>
        <dbReference type="ARBA" id="ARBA00001974"/>
    </source>
</evidence>
<dbReference type="InterPro" id="IPR037069">
    <property type="entry name" value="AcylCoA_DH/ox_N_sf"/>
</dbReference>
<gene>
    <name evidence="11" type="ORF">DPM33_06015</name>
</gene>
<keyword evidence="6 7" id="KW-0560">Oxidoreductase</keyword>
<dbReference type="SUPFAM" id="SSF47203">
    <property type="entry name" value="Acyl-CoA dehydrogenase C-terminal domain-like"/>
    <property type="match status" value="1"/>
</dbReference>
<feature type="domain" description="Acyl-CoA dehydrogenase/oxidase N-terminal" evidence="10">
    <location>
        <begin position="44"/>
        <end position="135"/>
    </location>
</feature>
<dbReference type="Proteomes" id="UP000251558">
    <property type="component" value="Unassembled WGS sequence"/>
</dbReference>
<comment type="subunit">
    <text evidence="3">Homodimer.</text>
</comment>
<dbReference type="AlphaFoldDB" id="A0A330HUF0"/>
<dbReference type="InterPro" id="IPR046373">
    <property type="entry name" value="Acyl-CoA_Oxase/DH_mid-dom_sf"/>
</dbReference>
<dbReference type="GO" id="GO:0033539">
    <property type="term" value="P:fatty acid beta-oxidation using acyl-CoA dehydrogenase"/>
    <property type="evidence" value="ECO:0007669"/>
    <property type="project" value="TreeGrafter"/>
</dbReference>
<organism evidence="11 12">
    <name type="scientific">Mesorhizobium hawassense</name>
    <dbReference type="NCBI Taxonomy" id="1209954"/>
    <lineage>
        <taxon>Bacteria</taxon>
        <taxon>Pseudomonadati</taxon>
        <taxon>Pseudomonadota</taxon>
        <taxon>Alphaproteobacteria</taxon>
        <taxon>Hyphomicrobiales</taxon>
        <taxon>Phyllobacteriaceae</taxon>
        <taxon>Mesorhizobium</taxon>
    </lineage>
</organism>
<dbReference type="InterPro" id="IPR009075">
    <property type="entry name" value="AcylCo_DH/oxidase_C"/>
</dbReference>
<sequence>MADMNLGMTERLKPIHQRVAAMVRDEIAPLGEEFLAEVGKGGDRWAYTARQTEILEGLKKTARERGLWNLWLTDSKRGYGLSTVEYAYLAEEMGKAHLGAETFNCSAPDTGNMEVLERYGSEAHKRDWLEPLLEGRIRSAYLMTEPDVASSDAINISMRCERQVDDYVLNGEKWWASGAGDPRCAIYIVMVRTGSNEEPQHRRHSMIVVPADSKGVTKLRPMQVYGDDDAPHGHMHLRFDNVRVPAANLILGEGRGFEIAQGRLGPGRIHHCMRAIGQAEMALEMLCQRSVRREAFGQPLAKLGANFDIIAECRMEIEMARLLCLKAAWMIDQGDARAAAPWISQIKVVAPRVALKVTDEAVQMFGAQGISQDTPLARSWTHLRTLRLADGPDAVHRRQVARTELKKYTQEKV</sequence>
<evidence type="ECO:0000256" key="6">
    <source>
        <dbReference type="ARBA" id="ARBA00023002"/>
    </source>
</evidence>
<dbReference type="InterPro" id="IPR009100">
    <property type="entry name" value="AcylCoA_DH/oxidase_NM_dom_sf"/>
</dbReference>
<name>A0A330HUF0_9HYPH</name>
<dbReference type="InterPro" id="IPR050741">
    <property type="entry name" value="Acyl-CoA_dehydrogenase"/>
</dbReference>
<comment type="caution">
    <text evidence="11">The sequence shown here is derived from an EMBL/GenBank/DDBJ whole genome shotgun (WGS) entry which is preliminary data.</text>
</comment>
<feature type="domain" description="Acyl-CoA dehydrogenase/oxidase C-terminal" evidence="8">
    <location>
        <begin position="254"/>
        <end position="403"/>
    </location>
</feature>
<keyword evidence="5 7" id="KW-0274">FAD</keyword>
<dbReference type="GO" id="GO:0050660">
    <property type="term" value="F:flavin adenine dinucleotide binding"/>
    <property type="evidence" value="ECO:0007669"/>
    <property type="project" value="InterPro"/>
</dbReference>
<evidence type="ECO:0000256" key="3">
    <source>
        <dbReference type="ARBA" id="ARBA00011738"/>
    </source>
</evidence>
<evidence type="ECO:0000256" key="7">
    <source>
        <dbReference type="RuleBase" id="RU362125"/>
    </source>
</evidence>
<proteinExistence type="inferred from homology"/>
<protein>
    <submittedName>
        <fullName evidence="11">Acyl-CoA dehydrogenase</fullName>
    </submittedName>
</protein>
<keyword evidence="12" id="KW-1185">Reference proteome</keyword>
<dbReference type="PANTHER" id="PTHR48083:SF13">
    <property type="entry name" value="ACYL-COA DEHYDROGENASE FAMILY MEMBER 11"/>
    <property type="match status" value="1"/>
</dbReference>
<dbReference type="InterPro" id="IPR006091">
    <property type="entry name" value="Acyl-CoA_Oxase/DH_mid-dom"/>
</dbReference>
<evidence type="ECO:0000313" key="11">
    <source>
        <dbReference type="EMBL" id="RAZ92015.1"/>
    </source>
</evidence>
<evidence type="ECO:0000256" key="2">
    <source>
        <dbReference type="ARBA" id="ARBA00009347"/>
    </source>
</evidence>
<dbReference type="GO" id="GO:0003995">
    <property type="term" value="F:acyl-CoA dehydrogenase activity"/>
    <property type="evidence" value="ECO:0007669"/>
    <property type="project" value="TreeGrafter"/>
</dbReference>
<dbReference type="Pfam" id="PF00441">
    <property type="entry name" value="Acyl-CoA_dh_1"/>
    <property type="match status" value="1"/>
</dbReference>
<feature type="domain" description="Acyl-CoA oxidase/dehydrogenase middle" evidence="9">
    <location>
        <begin position="140"/>
        <end position="237"/>
    </location>
</feature>
<evidence type="ECO:0000256" key="4">
    <source>
        <dbReference type="ARBA" id="ARBA00022630"/>
    </source>
</evidence>